<organism evidence="9 10">
    <name type="scientific">Diaporthe vaccinii</name>
    <dbReference type="NCBI Taxonomy" id="105482"/>
    <lineage>
        <taxon>Eukaryota</taxon>
        <taxon>Fungi</taxon>
        <taxon>Dikarya</taxon>
        <taxon>Ascomycota</taxon>
        <taxon>Pezizomycotina</taxon>
        <taxon>Sordariomycetes</taxon>
        <taxon>Sordariomycetidae</taxon>
        <taxon>Diaporthales</taxon>
        <taxon>Diaporthaceae</taxon>
        <taxon>Diaporthe</taxon>
        <taxon>Diaporthe eres species complex</taxon>
    </lineage>
</organism>
<dbReference type="PANTHER" id="PTHR33048:SF134">
    <property type="entry name" value="INTEGRAL MEMBRANE PROTEIN"/>
    <property type="match status" value="1"/>
</dbReference>
<evidence type="ECO:0000256" key="1">
    <source>
        <dbReference type="ARBA" id="ARBA00004141"/>
    </source>
</evidence>
<comment type="subcellular location">
    <subcellularLocation>
        <location evidence="1">Membrane</location>
        <topology evidence="1">Multi-pass membrane protein</topology>
    </subcellularLocation>
</comment>
<evidence type="ECO:0000256" key="3">
    <source>
        <dbReference type="ARBA" id="ARBA00022989"/>
    </source>
</evidence>
<evidence type="ECO:0000313" key="10">
    <source>
        <dbReference type="Proteomes" id="UP001600888"/>
    </source>
</evidence>
<reference evidence="9 10" key="1">
    <citation type="submission" date="2024-03" db="EMBL/GenBank/DDBJ databases">
        <title>A high-quality draft genome sequence of Diaporthe vaccinii, a causative agent of upright dieback and viscid rot disease in cranberry plants.</title>
        <authorList>
            <person name="Sarrasin M."/>
            <person name="Lang B.F."/>
            <person name="Burger G."/>
        </authorList>
    </citation>
    <scope>NUCLEOTIDE SEQUENCE [LARGE SCALE GENOMIC DNA]</scope>
    <source>
        <strain evidence="9 10">IS7</strain>
    </source>
</reference>
<feature type="region of interest" description="Disordered" evidence="6">
    <location>
        <begin position="330"/>
        <end position="377"/>
    </location>
</feature>
<feature type="transmembrane region" description="Helical" evidence="7">
    <location>
        <begin position="132"/>
        <end position="153"/>
    </location>
</feature>
<dbReference type="Proteomes" id="UP001600888">
    <property type="component" value="Unassembled WGS sequence"/>
</dbReference>
<feature type="transmembrane region" description="Helical" evidence="7">
    <location>
        <begin position="98"/>
        <end position="120"/>
    </location>
</feature>
<comment type="caution">
    <text evidence="9">The sequence shown here is derived from an EMBL/GenBank/DDBJ whole genome shotgun (WGS) entry which is preliminary data.</text>
</comment>
<evidence type="ECO:0000256" key="4">
    <source>
        <dbReference type="ARBA" id="ARBA00023136"/>
    </source>
</evidence>
<feature type="compositionally biased region" description="Basic and acidic residues" evidence="6">
    <location>
        <begin position="330"/>
        <end position="345"/>
    </location>
</feature>
<keyword evidence="10" id="KW-1185">Reference proteome</keyword>
<dbReference type="InterPro" id="IPR049326">
    <property type="entry name" value="Rhodopsin_dom_fungi"/>
</dbReference>
<feature type="domain" description="Rhodopsin" evidence="8">
    <location>
        <begin position="30"/>
        <end position="278"/>
    </location>
</feature>
<evidence type="ECO:0000256" key="6">
    <source>
        <dbReference type="SAM" id="MobiDB-lite"/>
    </source>
</evidence>
<gene>
    <name evidence="9" type="ORF">FJTKL_14566</name>
</gene>
<evidence type="ECO:0000256" key="2">
    <source>
        <dbReference type="ARBA" id="ARBA00022692"/>
    </source>
</evidence>
<accession>A0ABR4E794</accession>
<keyword evidence="2 7" id="KW-0812">Transmembrane</keyword>
<dbReference type="PANTHER" id="PTHR33048">
    <property type="entry name" value="PTH11-LIKE INTEGRAL MEMBRANE PROTEIN (AFU_ORTHOLOGUE AFUA_5G11245)"/>
    <property type="match status" value="1"/>
</dbReference>
<feature type="transmembrane region" description="Helical" evidence="7">
    <location>
        <begin position="12"/>
        <end position="34"/>
    </location>
</feature>
<dbReference type="EMBL" id="JBAWTH010000088">
    <property type="protein sequence ID" value="KAL2278298.1"/>
    <property type="molecule type" value="Genomic_DNA"/>
</dbReference>
<feature type="transmembrane region" description="Helical" evidence="7">
    <location>
        <begin position="46"/>
        <end position="67"/>
    </location>
</feature>
<sequence length="377" mass="41846">MVTMNHDYTKGQMIGLAVGFMIIPTVFYGLRVWAKLLVKRFAWDDYLTGAGLVVAITCCTLQLATAVHGHLGQHQPQYPDGSPIMDDPGLIFFEQTKFALNMISILGLGLVKASILILYYNLFPSKNFRYAVWGALAFVIGWTVSFFFSHLFTCYPITVFIEPYYGNSCVQTVPMFLSLLFTDVVADWAILLLPVPMVLKVQLPFKKKIAVIGMLGLGAAVCAVSVTRVIATFAIAEEYVKHPNDVIYYTAPVFFWTNIELSLAIVCACLPTLRPIWSHFFPKPVATGTSDYEFGSSGRMGAMKHSLKQSIRKPYEELDELELTMYDRQAGADDRSASPEGRDIIKQTTIQQTIGPPDSSSTADLRGNTFEAMGQAH</sequence>
<evidence type="ECO:0000256" key="7">
    <source>
        <dbReference type="SAM" id="Phobius"/>
    </source>
</evidence>
<feature type="transmembrane region" description="Helical" evidence="7">
    <location>
        <begin position="247"/>
        <end position="273"/>
    </location>
</feature>
<dbReference type="Pfam" id="PF20684">
    <property type="entry name" value="Fung_rhodopsin"/>
    <property type="match status" value="1"/>
</dbReference>
<feature type="transmembrane region" description="Helical" evidence="7">
    <location>
        <begin position="173"/>
        <end position="199"/>
    </location>
</feature>
<proteinExistence type="inferred from homology"/>
<comment type="similarity">
    <text evidence="5">Belongs to the SAT4 family.</text>
</comment>
<keyword evidence="3 7" id="KW-1133">Transmembrane helix</keyword>
<protein>
    <recommendedName>
        <fullName evidence="8">Rhodopsin domain-containing protein</fullName>
    </recommendedName>
</protein>
<evidence type="ECO:0000256" key="5">
    <source>
        <dbReference type="ARBA" id="ARBA00038359"/>
    </source>
</evidence>
<evidence type="ECO:0000259" key="8">
    <source>
        <dbReference type="Pfam" id="PF20684"/>
    </source>
</evidence>
<feature type="transmembrane region" description="Helical" evidence="7">
    <location>
        <begin position="211"/>
        <end position="235"/>
    </location>
</feature>
<name>A0ABR4E794_9PEZI</name>
<keyword evidence="4 7" id="KW-0472">Membrane</keyword>
<dbReference type="InterPro" id="IPR052337">
    <property type="entry name" value="SAT4-like"/>
</dbReference>
<evidence type="ECO:0000313" key="9">
    <source>
        <dbReference type="EMBL" id="KAL2278298.1"/>
    </source>
</evidence>